<dbReference type="InterPro" id="IPR024790">
    <property type="entry name" value="APC4_long_dom"/>
</dbReference>
<dbReference type="PANTHER" id="PTHR13260">
    <property type="entry name" value="ANAPHASE PROMOTING COMPLEX SUBUNIT 4 APC4"/>
    <property type="match status" value="1"/>
</dbReference>
<dbReference type="GO" id="GO:0051301">
    <property type="term" value="P:cell division"/>
    <property type="evidence" value="ECO:0007669"/>
    <property type="project" value="UniProtKB-KW"/>
</dbReference>
<feature type="region of interest" description="Disordered" evidence="6">
    <location>
        <begin position="142"/>
        <end position="166"/>
    </location>
</feature>
<keyword evidence="5" id="KW-0131">Cell cycle</keyword>
<dbReference type="GO" id="GO:0034399">
    <property type="term" value="C:nuclear periphery"/>
    <property type="evidence" value="ECO:0007669"/>
    <property type="project" value="TreeGrafter"/>
</dbReference>
<evidence type="ECO:0000259" key="8">
    <source>
        <dbReference type="Pfam" id="PF12896"/>
    </source>
</evidence>
<keyword evidence="4" id="KW-0833">Ubl conjugation pathway</keyword>
<name>A0A2P2I5C2_9CRUS</name>
<dbReference type="AlphaFoldDB" id="A0A2P2I5C2"/>
<keyword evidence="2" id="KW-0132">Cell division</keyword>
<evidence type="ECO:0000256" key="2">
    <source>
        <dbReference type="ARBA" id="ARBA00022618"/>
    </source>
</evidence>
<evidence type="ECO:0000313" key="9">
    <source>
        <dbReference type="EMBL" id="LAB69096.1"/>
    </source>
</evidence>
<evidence type="ECO:0000256" key="6">
    <source>
        <dbReference type="SAM" id="MobiDB-lite"/>
    </source>
</evidence>
<dbReference type="Pfam" id="PF12896">
    <property type="entry name" value="ANAPC4"/>
    <property type="match status" value="1"/>
</dbReference>
<dbReference type="SUPFAM" id="SSF50978">
    <property type="entry name" value="WD40 repeat-like"/>
    <property type="match status" value="1"/>
</dbReference>
<evidence type="ECO:0000313" key="10">
    <source>
        <dbReference type="EMBL" id="LAC22618.1"/>
    </source>
</evidence>
<keyword evidence="3" id="KW-0498">Mitosis</keyword>
<dbReference type="EMBL" id="IACF01003480">
    <property type="protein sequence ID" value="LAB69096.1"/>
    <property type="molecule type" value="mRNA"/>
</dbReference>
<organism evidence="9">
    <name type="scientific">Hirondellea gigas</name>
    <dbReference type="NCBI Taxonomy" id="1518452"/>
    <lineage>
        <taxon>Eukaryota</taxon>
        <taxon>Metazoa</taxon>
        <taxon>Ecdysozoa</taxon>
        <taxon>Arthropoda</taxon>
        <taxon>Crustacea</taxon>
        <taxon>Multicrustacea</taxon>
        <taxon>Malacostraca</taxon>
        <taxon>Eumalacostraca</taxon>
        <taxon>Peracarida</taxon>
        <taxon>Amphipoda</taxon>
        <taxon>Amphilochidea</taxon>
        <taxon>Lysianassida</taxon>
        <taxon>Lysianassidira</taxon>
        <taxon>Lysianassoidea</taxon>
        <taxon>Lysianassidae</taxon>
        <taxon>Hirondellea</taxon>
    </lineage>
</organism>
<dbReference type="EMBL" id="IACT01003372">
    <property type="protein sequence ID" value="LAC22618.1"/>
    <property type="molecule type" value="mRNA"/>
</dbReference>
<dbReference type="PANTHER" id="PTHR13260:SF0">
    <property type="entry name" value="ANAPHASE-PROMOTING COMPLEX SUBUNIT 4"/>
    <property type="match status" value="1"/>
</dbReference>
<dbReference type="InterPro" id="IPR024977">
    <property type="entry name" value="Apc4-like_WD40_dom"/>
</dbReference>
<feature type="domain" description="Anaphase-promoting complex subunit 4-like WD40" evidence="7">
    <location>
        <begin position="27"/>
        <end position="115"/>
    </location>
</feature>
<evidence type="ECO:0000259" key="7">
    <source>
        <dbReference type="Pfam" id="PF12894"/>
    </source>
</evidence>
<evidence type="ECO:0000256" key="3">
    <source>
        <dbReference type="ARBA" id="ARBA00022776"/>
    </source>
</evidence>
<dbReference type="Pfam" id="PF12894">
    <property type="entry name" value="ANAPC4_WD40"/>
    <property type="match status" value="1"/>
</dbReference>
<dbReference type="GO" id="GO:0031145">
    <property type="term" value="P:anaphase-promoting complex-dependent catabolic process"/>
    <property type="evidence" value="ECO:0007669"/>
    <property type="project" value="InterPro"/>
</dbReference>
<dbReference type="GO" id="GO:0070979">
    <property type="term" value="P:protein K11-linked ubiquitination"/>
    <property type="evidence" value="ECO:0007669"/>
    <property type="project" value="TreeGrafter"/>
</dbReference>
<feature type="domain" description="Anaphase-promoting complex subunit 4 long" evidence="8">
    <location>
        <begin position="255"/>
        <end position="448"/>
    </location>
</feature>
<evidence type="ECO:0000256" key="4">
    <source>
        <dbReference type="ARBA" id="ARBA00022786"/>
    </source>
</evidence>
<dbReference type="GO" id="GO:0005680">
    <property type="term" value="C:anaphase-promoting complex"/>
    <property type="evidence" value="ECO:0007669"/>
    <property type="project" value="InterPro"/>
</dbReference>
<proteinExistence type="evidence at transcript level"/>
<dbReference type="InterPro" id="IPR024789">
    <property type="entry name" value="APC4"/>
</dbReference>
<dbReference type="Gene3D" id="2.130.10.10">
    <property type="entry name" value="YVTN repeat-like/Quinoprotein amine dehydrogenase"/>
    <property type="match status" value="1"/>
</dbReference>
<reference evidence="9" key="2">
    <citation type="journal article" date="2018" name="Biosci. Biotechnol. Biochem.">
        <title>Polysaccharide hydrolase of the hadal zone amphipods Hirondellea gigas.</title>
        <authorList>
            <person name="Kobayashi H."/>
            <person name="Nagahama T."/>
            <person name="Arai W."/>
            <person name="Sasagawa Y."/>
            <person name="Umeda M."/>
            <person name="Hayashi T."/>
            <person name="Nikaido I."/>
            <person name="Watanabe H."/>
            <person name="Oguri K."/>
            <person name="Kitazato H."/>
            <person name="Fujioka K."/>
            <person name="Kido Y."/>
            <person name="Takami H."/>
        </authorList>
    </citation>
    <scope>NUCLEOTIDE SEQUENCE</scope>
    <source>
        <tissue evidence="9">Whole body</tissue>
    </source>
</reference>
<evidence type="ECO:0000256" key="5">
    <source>
        <dbReference type="ARBA" id="ARBA00023306"/>
    </source>
</evidence>
<reference evidence="10" key="1">
    <citation type="submission" date="2017-11" db="EMBL/GenBank/DDBJ databases">
        <title>The sensing device of the deep-sea amphipod.</title>
        <authorList>
            <person name="Kobayashi H."/>
            <person name="Nagahama T."/>
            <person name="Arai W."/>
            <person name="Sasagawa Y."/>
            <person name="Umeda M."/>
            <person name="Hayashi T."/>
            <person name="Nikaido I."/>
            <person name="Watanabe H."/>
            <person name="Oguri K."/>
            <person name="Kitazato H."/>
            <person name="Fujioka K."/>
            <person name="Kido Y."/>
            <person name="Takami H."/>
        </authorList>
    </citation>
    <scope>NUCLEOTIDE SEQUENCE</scope>
    <source>
        <tissue evidence="10">Whole body</tissue>
    </source>
</reference>
<accession>A0A2P2I5C2</accession>
<sequence length="813" mass="90024">MMAGVIPANQMKQVLEKHLSICITKCVWSPKMDLLLTANSYGHVTLQRHRSLQRVWQLVPSTEHTVVTGLAWRPDSNLVAIGYKSGLVTLVTLETGTEVHSFEAPEGVSSLAWQQHCKTASQGEADIWSNYMTPLPASDKWFSESSNTETNTASGGAGSSSNTSDPLSWQNSHILDNQDSLTLLIVGTEKGKVLLCAFGLVHCATIDLADKVPGLGKVLDAQCSHNMNLLSVVVEARDEITCSGEEESVRNVLHVACDMSVIAEHHRELYDLAKKYSEIQALFNYSTEAISQLREAWEGILLEMDTKLDAYFGMREAGEVSTDFLELLMFGRTPPELNMFLSTKLTEKGLKKLRQTVELNYTNMHKLVVKQLEAVGQGLTFVLSQVLGMARTQDRFGLLGVDEDVVNASFKEAGAFLLKTTELQAAIRLSMRDFLAFLKWLSVVHLRITGNQVPPELAKTTHEETQHIVNFLSDTLEEVVIDKDGKRHRKFRLEGVGQYLQDENLKKPPKCDNNPWIKFLDENPKMKDLPMILPQRRETSLIQEYSRLSEELIRLAKRSVDVISKNINVANGVIIFKHSQKSEVSISQSTNPDTQEMNVILVPSIKSPIFYFGKWTTDINDMYLRIKSFELSSTLNIALFRFTPTNCLSTSSLASPSKTTEVEHEEVSEAPIIAAQFYNGSMASVLVQDFGNVMRSLLIQVPVVLLEANVRSVGIPENCSVADANLDSVDLSKDVTRDSVCRLDVSAGLFGVSGARKLAVVVANHRRTVQLYDMEADEDDYDDDNSDDGAVNSSVVAATALAADVSTDQSLLG</sequence>
<dbReference type="InterPro" id="IPR036322">
    <property type="entry name" value="WD40_repeat_dom_sf"/>
</dbReference>
<protein>
    <recommendedName>
        <fullName evidence="1">Anaphase-promoting complex subunit 4</fullName>
    </recommendedName>
</protein>
<feature type="compositionally biased region" description="Low complexity" evidence="6">
    <location>
        <begin position="143"/>
        <end position="164"/>
    </location>
</feature>
<dbReference type="InterPro" id="IPR015943">
    <property type="entry name" value="WD40/YVTN_repeat-like_dom_sf"/>
</dbReference>
<evidence type="ECO:0000256" key="1">
    <source>
        <dbReference type="ARBA" id="ARBA00016067"/>
    </source>
</evidence>